<reference evidence="2 3" key="1">
    <citation type="submission" date="2015-06" db="EMBL/GenBank/DDBJ databases">
        <title>Talaromyces atroroseus IBT 11181 draft genome.</title>
        <authorList>
            <person name="Rasmussen K.B."/>
            <person name="Rasmussen S."/>
            <person name="Petersen B."/>
            <person name="Sicheritz-Ponten T."/>
            <person name="Mortensen U.H."/>
            <person name="Thrane U."/>
        </authorList>
    </citation>
    <scope>NUCLEOTIDE SEQUENCE [LARGE SCALE GENOMIC DNA]</scope>
    <source>
        <strain evidence="2 3">IBT 11181</strain>
    </source>
</reference>
<protein>
    <submittedName>
        <fullName evidence="2">Uncharacterized protein</fullName>
    </submittedName>
</protein>
<comment type="caution">
    <text evidence="2">The sequence shown here is derived from an EMBL/GenBank/DDBJ whole genome shotgun (WGS) entry which is preliminary data.</text>
</comment>
<dbReference type="GeneID" id="31007197"/>
<evidence type="ECO:0000256" key="1">
    <source>
        <dbReference type="SAM" id="MobiDB-lite"/>
    </source>
</evidence>
<dbReference type="AlphaFoldDB" id="A0A225AJ26"/>
<dbReference type="OrthoDB" id="4170804at2759"/>
<evidence type="ECO:0000313" key="2">
    <source>
        <dbReference type="EMBL" id="OKL57158.1"/>
    </source>
</evidence>
<evidence type="ECO:0000313" key="3">
    <source>
        <dbReference type="Proteomes" id="UP000214365"/>
    </source>
</evidence>
<proteinExistence type="predicted"/>
<dbReference type="RefSeq" id="XP_020117279.1">
    <property type="nucleotide sequence ID" value="XM_020262335.1"/>
</dbReference>
<feature type="compositionally biased region" description="Basic and acidic residues" evidence="1">
    <location>
        <begin position="432"/>
        <end position="464"/>
    </location>
</feature>
<dbReference type="EMBL" id="LFMY01000012">
    <property type="protein sequence ID" value="OKL57158.1"/>
    <property type="molecule type" value="Genomic_DNA"/>
</dbReference>
<organism evidence="2 3">
    <name type="scientific">Talaromyces atroroseus</name>
    <dbReference type="NCBI Taxonomy" id="1441469"/>
    <lineage>
        <taxon>Eukaryota</taxon>
        <taxon>Fungi</taxon>
        <taxon>Dikarya</taxon>
        <taxon>Ascomycota</taxon>
        <taxon>Pezizomycotina</taxon>
        <taxon>Eurotiomycetes</taxon>
        <taxon>Eurotiomycetidae</taxon>
        <taxon>Eurotiales</taxon>
        <taxon>Trichocomaceae</taxon>
        <taxon>Talaromyces</taxon>
        <taxon>Talaromyces sect. Trachyspermi</taxon>
    </lineage>
</organism>
<gene>
    <name evidence="2" type="ORF">UA08_07441</name>
</gene>
<accession>A0A225AJ26</accession>
<feature type="compositionally biased region" description="Basic and acidic residues" evidence="1">
    <location>
        <begin position="471"/>
        <end position="525"/>
    </location>
</feature>
<sequence length="525" mass="60545">MSSERLDYIRGFLDTLYTDDEFLNSFLDCIIDPQNNDGFKLLKNKGFEFQPGDYNLLGQLRVPNKHFEVRLAGGAYRFHTNENRFWELLVDSKAKAIYIDANLVENQTIDDEGHVCFAYAEYNFRLRFEVPWILGEERPNHFGFSGQITKADGASTQSILGHRIFPKGNAFSPDLPTNPDLPSSQTASEELMEKVDRFMRELTGKAYAVNIDLIETCRPNGGGSSSTSAANLSDAFLMLPSLPNGEELLTATNGVFSSAGLAFRATETSGKAWAAALGGVLGATGSLLTTSVKTRLVDDGQRRMTNDILIIKVRNVEDMLSEKGRELVNNVALSELRNRDFVDQVRKQFRDNYYIPWAKLNMNTYLRSAYWTMRKFWYNAWLNCYNKALAIRFDENMPKASMDALFKHFMEQRWATDVAPSRIKEISQEITDKEREHDEKIAAIDREKHLSEEDKEKKREDVRKEFKRQKEKLEEEQSKIDHETKDIDNRRKNEVTKKLLESIKHDAEEARQRELRRVRAEEKFH</sequence>
<name>A0A225AJ26_TALAT</name>
<feature type="region of interest" description="Disordered" evidence="1">
    <location>
        <begin position="432"/>
        <end position="525"/>
    </location>
</feature>
<dbReference type="Proteomes" id="UP000214365">
    <property type="component" value="Unassembled WGS sequence"/>
</dbReference>
<keyword evidence="3" id="KW-1185">Reference proteome</keyword>